<organism evidence="1 2">
    <name type="scientific">Streptococcus hyointestinalis</name>
    <dbReference type="NCBI Taxonomy" id="1337"/>
    <lineage>
        <taxon>Bacteria</taxon>
        <taxon>Bacillati</taxon>
        <taxon>Bacillota</taxon>
        <taxon>Bacilli</taxon>
        <taxon>Lactobacillales</taxon>
        <taxon>Streptococcaceae</taxon>
        <taxon>Streptococcus</taxon>
    </lineage>
</organism>
<protein>
    <submittedName>
        <fullName evidence="1">Maltose O-acetyltransferase</fullName>
        <ecNumber evidence="1">2.3.1.79</ecNumber>
    </submittedName>
</protein>
<reference evidence="1 2" key="1">
    <citation type="submission" date="2018-06" db="EMBL/GenBank/DDBJ databases">
        <authorList>
            <consortium name="Pathogen Informatics"/>
            <person name="Doyle S."/>
        </authorList>
    </citation>
    <scope>NUCLEOTIDE SEQUENCE [LARGE SCALE GENOMIC DNA]</scope>
    <source>
        <strain evidence="1 2">NCTC12224</strain>
    </source>
</reference>
<sequence>MTMSELEKLEAGLPYRFTDEAVNERKLQAVLGCQKAQQY</sequence>
<dbReference type="EMBL" id="UHFN01000007">
    <property type="protein sequence ID" value="SUN60921.1"/>
    <property type="molecule type" value="Genomic_DNA"/>
</dbReference>
<dbReference type="AlphaFoldDB" id="A0A380K7J7"/>
<dbReference type="GO" id="GO:0008925">
    <property type="term" value="F:maltose O-acetyltransferase activity"/>
    <property type="evidence" value="ECO:0007669"/>
    <property type="project" value="UniProtKB-EC"/>
</dbReference>
<evidence type="ECO:0000313" key="1">
    <source>
        <dbReference type="EMBL" id="SUN60921.1"/>
    </source>
</evidence>
<dbReference type="Proteomes" id="UP000254924">
    <property type="component" value="Unassembled WGS sequence"/>
</dbReference>
<keyword evidence="1" id="KW-0012">Acyltransferase</keyword>
<dbReference type="EC" id="2.3.1.79" evidence="1"/>
<proteinExistence type="predicted"/>
<gene>
    <name evidence="1" type="primary">maa2_1</name>
    <name evidence="1" type="ORF">NCTC12224_01229</name>
</gene>
<accession>A0A380K7J7</accession>
<name>A0A380K7J7_9STRE</name>
<evidence type="ECO:0000313" key="2">
    <source>
        <dbReference type="Proteomes" id="UP000254924"/>
    </source>
</evidence>
<keyword evidence="1" id="KW-0808">Transferase</keyword>
<keyword evidence="2" id="KW-1185">Reference proteome</keyword>